<dbReference type="Pfam" id="PF00881">
    <property type="entry name" value="Nitroreductase"/>
    <property type="match status" value="1"/>
</dbReference>
<proteinExistence type="inferred from homology"/>
<dbReference type="GO" id="GO:0016491">
    <property type="term" value="F:oxidoreductase activity"/>
    <property type="evidence" value="ECO:0007669"/>
    <property type="project" value="UniProtKB-KW"/>
</dbReference>
<keyword evidence="4" id="KW-0288">FMN</keyword>
<dbReference type="PANTHER" id="PTHR43673">
    <property type="entry name" value="NAD(P)H NITROREDUCTASE YDGI-RELATED"/>
    <property type="match status" value="1"/>
</dbReference>
<evidence type="ECO:0000256" key="5">
    <source>
        <dbReference type="ARBA" id="ARBA00023002"/>
    </source>
</evidence>
<name>A0A0R1LW77_9LACO</name>
<dbReference type="AlphaFoldDB" id="A0A0R1LW77"/>
<comment type="similarity">
    <text evidence="2">Belongs to the nitroreductase family.</text>
</comment>
<protein>
    <submittedName>
        <fullName evidence="7">p-nitrobenzoate reductase</fullName>
    </submittedName>
</protein>
<dbReference type="EMBL" id="AZDV01000005">
    <property type="protein sequence ID" value="KRK95927.1"/>
    <property type="molecule type" value="Genomic_DNA"/>
</dbReference>
<evidence type="ECO:0000259" key="6">
    <source>
        <dbReference type="Pfam" id="PF00881"/>
    </source>
</evidence>
<evidence type="ECO:0000313" key="7">
    <source>
        <dbReference type="EMBL" id="KRK95927.1"/>
    </source>
</evidence>
<keyword evidence="8" id="KW-1185">Reference proteome</keyword>
<dbReference type="InterPro" id="IPR029479">
    <property type="entry name" value="Nitroreductase"/>
</dbReference>
<sequence length="187" mass="20426">MQAAGTTPSWANDQIWQVVVATGEHLTQIKRAHLAALQSGRSGYSEFPPLHRDAMAAQGRSNVRTWSTDLQTFLGPQYGQMTTASAQLFSAPAIAYLLMPAKASLWTAYDLGAFGQTLMLAATALGVDSMPAAEFVADPQQLHTILNVPADYQFGMGIGLGYRDEQAKINQFRSERMPLDRYLTITD</sequence>
<evidence type="ECO:0000256" key="1">
    <source>
        <dbReference type="ARBA" id="ARBA00001917"/>
    </source>
</evidence>
<dbReference type="STRING" id="1423715.FD25_GL002387"/>
<comment type="caution">
    <text evidence="7">The sequence shown here is derived from an EMBL/GenBank/DDBJ whole genome shotgun (WGS) entry which is preliminary data.</text>
</comment>
<dbReference type="PANTHER" id="PTHR43673:SF2">
    <property type="entry name" value="NITROREDUCTASE"/>
    <property type="match status" value="1"/>
</dbReference>
<dbReference type="PATRIC" id="fig|1423715.3.peg.2464"/>
<evidence type="ECO:0000313" key="8">
    <source>
        <dbReference type="Proteomes" id="UP000051955"/>
    </source>
</evidence>
<keyword evidence="3" id="KW-0285">Flavoprotein</keyword>
<reference evidence="7 8" key="1">
    <citation type="journal article" date="2015" name="Genome Announc.">
        <title>Expanding the biotechnology potential of lactobacilli through comparative genomics of 213 strains and associated genera.</title>
        <authorList>
            <person name="Sun Z."/>
            <person name="Harris H.M."/>
            <person name="McCann A."/>
            <person name="Guo C."/>
            <person name="Argimon S."/>
            <person name="Zhang W."/>
            <person name="Yang X."/>
            <person name="Jeffery I.B."/>
            <person name="Cooney J.C."/>
            <person name="Kagawa T.F."/>
            <person name="Liu W."/>
            <person name="Song Y."/>
            <person name="Salvetti E."/>
            <person name="Wrobel A."/>
            <person name="Rasinkangas P."/>
            <person name="Parkhill J."/>
            <person name="Rea M.C."/>
            <person name="O'Sullivan O."/>
            <person name="Ritari J."/>
            <person name="Douillard F.P."/>
            <person name="Paul Ross R."/>
            <person name="Yang R."/>
            <person name="Briner A.E."/>
            <person name="Felis G.E."/>
            <person name="de Vos W.M."/>
            <person name="Barrangou R."/>
            <person name="Klaenhammer T.R."/>
            <person name="Caufield P.W."/>
            <person name="Cui Y."/>
            <person name="Zhang H."/>
            <person name="O'Toole P.W."/>
        </authorList>
    </citation>
    <scope>NUCLEOTIDE SEQUENCE [LARGE SCALE GENOMIC DNA]</scope>
    <source>
        <strain evidence="7 8">DSM 19394</strain>
    </source>
</reference>
<dbReference type="Proteomes" id="UP000051955">
    <property type="component" value="Unassembled WGS sequence"/>
</dbReference>
<dbReference type="Gene3D" id="3.40.109.10">
    <property type="entry name" value="NADH Oxidase"/>
    <property type="match status" value="1"/>
</dbReference>
<dbReference type="InterPro" id="IPR000415">
    <property type="entry name" value="Nitroreductase-like"/>
</dbReference>
<gene>
    <name evidence="7" type="ORF">FD25_GL002387</name>
</gene>
<dbReference type="SUPFAM" id="SSF55469">
    <property type="entry name" value="FMN-dependent nitroreductase-like"/>
    <property type="match status" value="1"/>
</dbReference>
<keyword evidence="5" id="KW-0560">Oxidoreductase</keyword>
<organism evidence="7 8">
    <name type="scientific">Levilactobacillus acidifarinae DSM 19394 = JCM 15949</name>
    <dbReference type="NCBI Taxonomy" id="1423715"/>
    <lineage>
        <taxon>Bacteria</taxon>
        <taxon>Bacillati</taxon>
        <taxon>Bacillota</taxon>
        <taxon>Bacilli</taxon>
        <taxon>Lactobacillales</taxon>
        <taxon>Lactobacillaceae</taxon>
        <taxon>Levilactobacillus</taxon>
    </lineage>
</organism>
<evidence type="ECO:0000256" key="4">
    <source>
        <dbReference type="ARBA" id="ARBA00022643"/>
    </source>
</evidence>
<evidence type="ECO:0000256" key="3">
    <source>
        <dbReference type="ARBA" id="ARBA00022630"/>
    </source>
</evidence>
<evidence type="ECO:0000256" key="2">
    <source>
        <dbReference type="ARBA" id="ARBA00007118"/>
    </source>
</evidence>
<comment type="cofactor">
    <cofactor evidence="1">
        <name>FMN</name>
        <dbReference type="ChEBI" id="CHEBI:58210"/>
    </cofactor>
</comment>
<accession>A0A0R1LW77</accession>
<feature type="domain" description="Nitroreductase" evidence="6">
    <location>
        <begin position="2"/>
        <end position="162"/>
    </location>
</feature>